<organism evidence="1 2">
    <name type="scientific">Lignipirellula cremea</name>
    <dbReference type="NCBI Taxonomy" id="2528010"/>
    <lineage>
        <taxon>Bacteria</taxon>
        <taxon>Pseudomonadati</taxon>
        <taxon>Planctomycetota</taxon>
        <taxon>Planctomycetia</taxon>
        <taxon>Pirellulales</taxon>
        <taxon>Pirellulaceae</taxon>
        <taxon>Lignipirellula</taxon>
    </lineage>
</organism>
<reference evidence="1 2" key="1">
    <citation type="submission" date="2019-02" db="EMBL/GenBank/DDBJ databases">
        <title>Deep-cultivation of Planctomycetes and their phenomic and genomic characterization uncovers novel biology.</title>
        <authorList>
            <person name="Wiegand S."/>
            <person name="Jogler M."/>
            <person name="Boedeker C."/>
            <person name="Pinto D."/>
            <person name="Vollmers J."/>
            <person name="Rivas-Marin E."/>
            <person name="Kohn T."/>
            <person name="Peeters S.H."/>
            <person name="Heuer A."/>
            <person name="Rast P."/>
            <person name="Oberbeckmann S."/>
            <person name="Bunk B."/>
            <person name="Jeske O."/>
            <person name="Meyerdierks A."/>
            <person name="Storesund J.E."/>
            <person name="Kallscheuer N."/>
            <person name="Luecker S."/>
            <person name="Lage O.M."/>
            <person name="Pohl T."/>
            <person name="Merkel B.J."/>
            <person name="Hornburger P."/>
            <person name="Mueller R.-W."/>
            <person name="Bruemmer F."/>
            <person name="Labrenz M."/>
            <person name="Spormann A.M."/>
            <person name="Op den Camp H."/>
            <person name="Overmann J."/>
            <person name="Amann R."/>
            <person name="Jetten M.S.M."/>
            <person name="Mascher T."/>
            <person name="Medema M.H."/>
            <person name="Devos D.P."/>
            <person name="Kaster A.-K."/>
            <person name="Ovreas L."/>
            <person name="Rohde M."/>
            <person name="Galperin M.Y."/>
            <person name="Jogler C."/>
        </authorList>
    </citation>
    <scope>NUCLEOTIDE SEQUENCE [LARGE SCALE GENOMIC DNA]</scope>
    <source>
        <strain evidence="1 2">Pla85_3_4</strain>
    </source>
</reference>
<dbReference type="EMBL" id="CP036433">
    <property type="protein sequence ID" value="QDU92726.1"/>
    <property type="molecule type" value="Genomic_DNA"/>
</dbReference>
<evidence type="ECO:0000313" key="1">
    <source>
        <dbReference type="EMBL" id="QDU92726.1"/>
    </source>
</evidence>
<gene>
    <name evidence="1" type="ORF">Pla8534_04740</name>
</gene>
<name>A0A518DLL6_9BACT</name>
<proteinExistence type="predicted"/>
<keyword evidence="2" id="KW-1185">Reference proteome</keyword>
<protein>
    <submittedName>
        <fullName evidence="1">Uncharacterized protein</fullName>
    </submittedName>
</protein>
<dbReference type="KEGG" id="lcre:Pla8534_04740"/>
<sequence length="281" mass="31569">MIPVSPPTCSPSCEESRSRYNLFSRKEISPASCFQFEKRLERLLRELGRLILQQTIRRLESPLREQTVASFVWNGEHYRRNRRTANTIDTSFGTIAYERWFFQNRSSRSPGVAPLDVRLGVIAGRMTPALAEVACRLAADLPQPAALHMLQERFTVKLSVDAYRRVIAELATQVLHFWAGVYSSANSTAICNFQPSGRSQQSTPKVVSISPKGFSLREHLRTLPGLMLCTGCRAGCLKEKPVDLRGLGRLTRSRVICVQSLPRSTGPICKDGSKPCRQFEL</sequence>
<dbReference type="Proteomes" id="UP000317648">
    <property type="component" value="Chromosome"/>
</dbReference>
<dbReference type="AlphaFoldDB" id="A0A518DLL6"/>
<accession>A0A518DLL6</accession>
<evidence type="ECO:0000313" key="2">
    <source>
        <dbReference type="Proteomes" id="UP000317648"/>
    </source>
</evidence>